<dbReference type="SMART" id="SM00091">
    <property type="entry name" value="PAS"/>
    <property type="match status" value="1"/>
</dbReference>
<dbReference type="Proteomes" id="UP000440224">
    <property type="component" value="Unassembled WGS sequence"/>
</dbReference>
<keyword evidence="6" id="KW-1133">Transmembrane helix</keyword>
<keyword evidence="3" id="KW-0597">Phosphoprotein</keyword>
<dbReference type="OrthoDB" id="6114847at2"/>
<dbReference type="FunFam" id="3.30.565.10:FF:000006">
    <property type="entry name" value="Sensor histidine kinase WalK"/>
    <property type="match status" value="1"/>
</dbReference>
<dbReference type="InterPro" id="IPR035965">
    <property type="entry name" value="PAS-like_dom_sf"/>
</dbReference>
<dbReference type="NCBIfam" id="TIGR00229">
    <property type="entry name" value="sensory_box"/>
    <property type="match status" value="1"/>
</dbReference>
<feature type="domain" description="Histidine kinase" evidence="7">
    <location>
        <begin position="640"/>
        <end position="859"/>
    </location>
</feature>
<dbReference type="RefSeq" id="WP_153817818.1">
    <property type="nucleotide sequence ID" value="NZ_WJIE01000001.1"/>
</dbReference>
<dbReference type="CDD" id="cd00130">
    <property type="entry name" value="PAS"/>
    <property type="match status" value="1"/>
</dbReference>
<dbReference type="PANTHER" id="PTHR43047:SF72">
    <property type="entry name" value="OSMOSENSING HISTIDINE PROTEIN KINASE SLN1"/>
    <property type="match status" value="1"/>
</dbReference>
<feature type="transmembrane region" description="Helical" evidence="6">
    <location>
        <begin position="148"/>
        <end position="167"/>
    </location>
</feature>
<evidence type="ECO:0000256" key="3">
    <source>
        <dbReference type="ARBA" id="ARBA00022553"/>
    </source>
</evidence>
<feature type="transmembrane region" description="Helical" evidence="6">
    <location>
        <begin position="100"/>
        <end position="122"/>
    </location>
</feature>
<dbReference type="SMART" id="SM00388">
    <property type="entry name" value="HisKA"/>
    <property type="match status" value="1"/>
</dbReference>
<dbReference type="GO" id="GO:0009927">
    <property type="term" value="F:histidine phosphotransfer kinase activity"/>
    <property type="evidence" value="ECO:0007669"/>
    <property type="project" value="TreeGrafter"/>
</dbReference>
<dbReference type="SMART" id="SM00387">
    <property type="entry name" value="HATPase_c"/>
    <property type="match status" value="1"/>
</dbReference>
<evidence type="ECO:0000256" key="2">
    <source>
        <dbReference type="ARBA" id="ARBA00012438"/>
    </source>
</evidence>
<protein>
    <recommendedName>
        <fullName evidence="2">histidine kinase</fullName>
        <ecNumber evidence="2">2.7.13.3</ecNumber>
    </recommendedName>
</protein>
<keyword evidence="6" id="KW-0472">Membrane</keyword>
<dbReference type="Pfam" id="PF01590">
    <property type="entry name" value="GAF"/>
    <property type="match status" value="1"/>
</dbReference>
<feature type="transmembrane region" description="Helical" evidence="6">
    <location>
        <begin position="211"/>
        <end position="231"/>
    </location>
</feature>
<keyword evidence="5" id="KW-0418">Kinase</keyword>
<accession>A0A6N7PG47</accession>
<dbReference type="InterPro" id="IPR013656">
    <property type="entry name" value="PAS_4"/>
</dbReference>
<dbReference type="Gene3D" id="1.10.287.130">
    <property type="match status" value="1"/>
</dbReference>
<dbReference type="Gene3D" id="3.30.565.10">
    <property type="entry name" value="Histidine kinase-like ATPase, C-terminal domain"/>
    <property type="match status" value="1"/>
</dbReference>
<dbReference type="PANTHER" id="PTHR43047">
    <property type="entry name" value="TWO-COMPONENT HISTIDINE PROTEIN KINASE"/>
    <property type="match status" value="1"/>
</dbReference>
<keyword evidence="4" id="KW-0808">Transferase</keyword>
<dbReference type="Gene3D" id="3.30.450.20">
    <property type="entry name" value="PAS domain"/>
    <property type="match status" value="1"/>
</dbReference>
<evidence type="ECO:0000313" key="10">
    <source>
        <dbReference type="Proteomes" id="UP000440224"/>
    </source>
</evidence>
<proteinExistence type="predicted"/>
<dbReference type="InterPro" id="IPR003661">
    <property type="entry name" value="HisK_dim/P_dom"/>
</dbReference>
<dbReference type="InterPro" id="IPR036097">
    <property type="entry name" value="HisK_dim/P_sf"/>
</dbReference>
<dbReference type="SUPFAM" id="SSF47384">
    <property type="entry name" value="Homodimeric domain of signal transducing histidine kinase"/>
    <property type="match status" value="1"/>
</dbReference>
<dbReference type="SUPFAM" id="SSF55781">
    <property type="entry name" value="GAF domain-like"/>
    <property type="match status" value="1"/>
</dbReference>
<evidence type="ECO:0000256" key="4">
    <source>
        <dbReference type="ARBA" id="ARBA00022679"/>
    </source>
</evidence>
<dbReference type="PRINTS" id="PR00344">
    <property type="entry name" value="BCTRLSENSOR"/>
</dbReference>
<dbReference type="InterPro" id="IPR003018">
    <property type="entry name" value="GAF"/>
</dbReference>
<dbReference type="InterPro" id="IPR005467">
    <property type="entry name" value="His_kinase_dom"/>
</dbReference>
<evidence type="ECO:0000256" key="6">
    <source>
        <dbReference type="SAM" id="Phobius"/>
    </source>
</evidence>
<keyword evidence="10" id="KW-1185">Reference proteome</keyword>
<dbReference type="Gene3D" id="3.30.450.40">
    <property type="match status" value="1"/>
</dbReference>
<dbReference type="InterPro" id="IPR000014">
    <property type="entry name" value="PAS"/>
</dbReference>
<feature type="transmembrane region" description="Helical" evidence="6">
    <location>
        <begin position="179"/>
        <end position="205"/>
    </location>
</feature>
<dbReference type="GO" id="GO:0000155">
    <property type="term" value="F:phosphorelay sensor kinase activity"/>
    <property type="evidence" value="ECO:0007669"/>
    <property type="project" value="InterPro"/>
</dbReference>
<dbReference type="GO" id="GO:0005886">
    <property type="term" value="C:plasma membrane"/>
    <property type="evidence" value="ECO:0007669"/>
    <property type="project" value="TreeGrafter"/>
</dbReference>
<dbReference type="Pfam" id="PF08448">
    <property type="entry name" value="PAS_4"/>
    <property type="match status" value="1"/>
</dbReference>
<dbReference type="PROSITE" id="PS50109">
    <property type="entry name" value="HIS_KIN"/>
    <property type="match status" value="1"/>
</dbReference>
<dbReference type="SUPFAM" id="SSF55785">
    <property type="entry name" value="PYP-like sensor domain (PAS domain)"/>
    <property type="match status" value="1"/>
</dbReference>
<gene>
    <name evidence="9" type="ORF">GF068_03395</name>
</gene>
<dbReference type="SUPFAM" id="SSF55874">
    <property type="entry name" value="ATPase domain of HSP90 chaperone/DNA topoisomerase II/histidine kinase"/>
    <property type="match status" value="1"/>
</dbReference>
<dbReference type="InterPro" id="IPR036890">
    <property type="entry name" value="HATPase_C_sf"/>
</dbReference>
<feature type="domain" description="PAS" evidence="8">
    <location>
        <begin position="341"/>
        <end position="386"/>
    </location>
</feature>
<name>A0A6N7PG47_9BACT</name>
<dbReference type="SMART" id="SM00065">
    <property type="entry name" value="GAF"/>
    <property type="match status" value="1"/>
</dbReference>
<comment type="catalytic activity">
    <reaction evidence="1">
        <text>ATP + protein L-histidine = ADP + protein N-phospho-L-histidine.</text>
        <dbReference type="EC" id="2.7.13.3"/>
    </reaction>
</comment>
<sequence>MAWESDQARQLHLHGSAEARARPASLSRSVARLPLLFGAAVLVVTGCTLLGWALDIPGLCGWKTPYPPMMPMSAVTLLLQGLAVLCARPDPRQQSGGRAFAGRAFAAASLGLTLVILAEYAMGIDLVDDLLFPDAVHRHTPDPFPGRMSLYTALVASFTASALLTASRPSPRARAWTQPLATVGGLLSLLALMGHLYGVIVLFGVTRILGMAIPSAVAVLLLALSAITLTPERGVMAALLRGGSSGVLLRKLLLVATCLPLALAVALRLGSAASLYSLPFSFSVYVLLTVVASHAIAFLAAAVVARIEEERVERAVLSVARAQATAERDRAQALAEALRQNQAQFQAIVDHAPAAIYIKDAEGRLLLISRHAERAYGRPREVMLGKHERNFLSRETADVFAANDAVVRERGAPLETEEILLLPDGPHTYLSIKFPLPAPDGGPCLVAGISTDITEKKRFEERREFLLALQAELLHLDDPAALAGRAVSRLGERLGVDGAGLVLVDQAAQEVVHVPGYAYGTTPRDIWRFPLDVWGRTLAEIHEGHVIVVNDTATDPRMRDDYERVHGKYGVAAILMAPIFRNGAWVAYLSAYTATPRRWADDEVKLCREVANITWPLYENARLVVLLRDAVRARDDFLSIASHELKTPLTPLLLRLESLERATTKQPDSPYVQTVKGVVDVAKRQLRRLTDLTTDLLDATRIQAGKLSVVHEEVDLVEVVRDVCQRFALDAARVGSPLVIHAPASAKGLWDRLRVEQVVDNLLSNALKYGPGKPICIEIVVHERTATLTVKDQGIGIRVEDQERIFGRFERAVPERSYGGLGLGLHIVRAIVEALGGTIAVLSAPGEGATFTVTLPFGSARATEAA</sequence>
<feature type="transmembrane region" description="Helical" evidence="6">
    <location>
        <begin position="30"/>
        <end position="54"/>
    </location>
</feature>
<dbReference type="AlphaFoldDB" id="A0A6N7PG47"/>
<reference evidence="9 10" key="1">
    <citation type="submission" date="2019-10" db="EMBL/GenBank/DDBJ databases">
        <title>A soil myxobacterium in the family Polyangiaceae.</title>
        <authorList>
            <person name="Li Y."/>
            <person name="Wang J."/>
        </authorList>
    </citation>
    <scope>NUCLEOTIDE SEQUENCE [LARGE SCALE GENOMIC DNA]</scope>
    <source>
        <strain evidence="9 10">DSM 14734</strain>
    </source>
</reference>
<dbReference type="InterPro" id="IPR003594">
    <property type="entry name" value="HATPase_dom"/>
</dbReference>
<dbReference type="EC" id="2.7.13.3" evidence="2"/>
<dbReference type="EMBL" id="WJIE01000001">
    <property type="protein sequence ID" value="MRG90969.1"/>
    <property type="molecule type" value="Genomic_DNA"/>
</dbReference>
<evidence type="ECO:0000259" key="7">
    <source>
        <dbReference type="PROSITE" id="PS50109"/>
    </source>
</evidence>
<evidence type="ECO:0000256" key="5">
    <source>
        <dbReference type="ARBA" id="ARBA00022777"/>
    </source>
</evidence>
<dbReference type="InterPro" id="IPR029016">
    <property type="entry name" value="GAF-like_dom_sf"/>
</dbReference>
<comment type="caution">
    <text evidence="9">The sequence shown here is derived from an EMBL/GenBank/DDBJ whole genome shotgun (WGS) entry which is preliminary data.</text>
</comment>
<dbReference type="Pfam" id="PF02518">
    <property type="entry name" value="HATPase_c"/>
    <property type="match status" value="1"/>
</dbReference>
<dbReference type="Pfam" id="PF00512">
    <property type="entry name" value="HisKA"/>
    <property type="match status" value="1"/>
</dbReference>
<feature type="transmembrane region" description="Helical" evidence="6">
    <location>
        <begin position="66"/>
        <end position="88"/>
    </location>
</feature>
<evidence type="ECO:0000313" key="9">
    <source>
        <dbReference type="EMBL" id="MRG90969.1"/>
    </source>
</evidence>
<organism evidence="9 10">
    <name type="scientific">Polyangium spumosum</name>
    <dbReference type="NCBI Taxonomy" id="889282"/>
    <lineage>
        <taxon>Bacteria</taxon>
        <taxon>Pseudomonadati</taxon>
        <taxon>Myxococcota</taxon>
        <taxon>Polyangia</taxon>
        <taxon>Polyangiales</taxon>
        <taxon>Polyangiaceae</taxon>
        <taxon>Polyangium</taxon>
    </lineage>
</organism>
<feature type="transmembrane region" description="Helical" evidence="6">
    <location>
        <begin position="282"/>
        <end position="305"/>
    </location>
</feature>
<evidence type="ECO:0000259" key="8">
    <source>
        <dbReference type="PROSITE" id="PS50112"/>
    </source>
</evidence>
<evidence type="ECO:0000256" key="1">
    <source>
        <dbReference type="ARBA" id="ARBA00000085"/>
    </source>
</evidence>
<dbReference type="PROSITE" id="PS50112">
    <property type="entry name" value="PAS"/>
    <property type="match status" value="1"/>
</dbReference>
<keyword evidence="6" id="KW-0812">Transmembrane</keyword>
<feature type="transmembrane region" description="Helical" evidence="6">
    <location>
        <begin position="252"/>
        <end position="276"/>
    </location>
</feature>
<dbReference type="InterPro" id="IPR004358">
    <property type="entry name" value="Sig_transdc_His_kin-like_C"/>
</dbReference>